<evidence type="ECO:0000256" key="2">
    <source>
        <dbReference type="ARBA" id="ARBA00010323"/>
    </source>
</evidence>
<dbReference type="InterPro" id="IPR028362">
    <property type="entry name" value="AlgI"/>
</dbReference>
<keyword evidence="3 7" id="KW-1003">Cell membrane</keyword>
<feature type="transmembrane region" description="Helical" evidence="8">
    <location>
        <begin position="130"/>
        <end position="149"/>
    </location>
</feature>
<organism evidence="9 10">
    <name type="scientific">Danxiaibacter flavus</name>
    <dbReference type="NCBI Taxonomy" id="3049108"/>
    <lineage>
        <taxon>Bacteria</taxon>
        <taxon>Pseudomonadati</taxon>
        <taxon>Bacteroidota</taxon>
        <taxon>Chitinophagia</taxon>
        <taxon>Chitinophagales</taxon>
        <taxon>Chitinophagaceae</taxon>
        <taxon>Danxiaibacter</taxon>
    </lineage>
</organism>
<proteinExistence type="inferred from homology"/>
<protein>
    <submittedName>
        <fullName evidence="9">MBOAT family O-acyltransferase</fullName>
        <ecNumber evidence="9">2.3.-.-</ecNumber>
    </submittedName>
</protein>
<comment type="similarity">
    <text evidence="2 7">Belongs to the membrane-bound acyltransferase family.</text>
</comment>
<keyword evidence="5 8" id="KW-1133">Transmembrane helix</keyword>
<keyword evidence="10" id="KW-1185">Reference proteome</keyword>
<dbReference type="InterPro" id="IPR004299">
    <property type="entry name" value="MBOAT_fam"/>
</dbReference>
<keyword evidence="7 9" id="KW-0012">Acyltransferase</keyword>
<feature type="transmembrane region" description="Helical" evidence="8">
    <location>
        <begin position="90"/>
        <end position="110"/>
    </location>
</feature>
<dbReference type="Pfam" id="PF03062">
    <property type="entry name" value="MBOAT"/>
    <property type="match status" value="1"/>
</dbReference>
<feature type="transmembrane region" description="Helical" evidence="8">
    <location>
        <begin position="409"/>
        <end position="433"/>
    </location>
</feature>
<evidence type="ECO:0000256" key="1">
    <source>
        <dbReference type="ARBA" id="ARBA00004651"/>
    </source>
</evidence>
<feature type="transmembrane region" description="Helical" evidence="8">
    <location>
        <begin position="169"/>
        <end position="194"/>
    </location>
</feature>
<evidence type="ECO:0000256" key="4">
    <source>
        <dbReference type="ARBA" id="ARBA00022692"/>
    </source>
</evidence>
<comment type="caution">
    <text evidence="9">The sequence shown here is derived from an EMBL/GenBank/DDBJ whole genome shotgun (WGS) entry which is preliminary data.</text>
</comment>
<feature type="transmembrane region" description="Helical" evidence="8">
    <location>
        <begin position="56"/>
        <end position="78"/>
    </location>
</feature>
<dbReference type="PANTHER" id="PTHR13285:SF18">
    <property type="entry name" value="PROTEIN-CYSTEINE N-PALMITOYLTRANSFERASE RASP"/>
    <property type="match status" value="1"/>
</dbReference>
<dbReference type="RefSeq" id="WP_369328906.1">
    <property type="nucleotide sequence ID" value="NZ_JAULBC010000002.1"/>
</dbReference>
<feature type="transmembrane region" description="Helical" evidence="8">
    <location>
        <begin position="201"/>
        <end position="221"/>
    </location>
</feature>
<feature type="transmembrane region" description="Helical" evidence="8">
    <location>
        <begin position="377"/>
        <end position="397"/>
    </location>
</feature>
<dbReference type="EMBL" id="JAULBC010000002">
    <property type="protein sequence ID" value="MEX6687501.1"/>
    <property type="molecule type" value="Genomic_DNA"/>
</dbReference>
<keyword evidence="4 8" id="KW-0812">Transmembrane</keyword>
<keyword evidence="7 9" id="KW-0808">Transferase</keyword>
<dbReference type="PANTHER" id="PTHR13285">
    <property type="entry name" value="ACYLTRANSFERASE"/>
    <property type="match status" value="1"/>
</dbReference>
<dbReference type="InterPro" id="IPR024194">
    <property type="entry name" value="Ac/AlaTfrase_AlgI/DltB"/>
</dbReference>
<feature type="transmembrane region" description="Helical" evidence="8">
    <location>
        <begin position="28"/>
        <end position="44"/>
    </location>
</feature>
<dbReference type="PIRSF" id="PIRSF500217">
    <property type="entry name" value="AlgI"/>
    <property type="match status" value="1"/>
</dbReference>
<evidence type="ECO:0000256" key="8">
    <source>
        <dbReference type="SAM" id="Phobius"/>
    </source>
</evidence>
<dbReference type="PIRSF" id="PIRSF016636">
    <property type="entry name" value="AlgI_DltB"/>
    <property type="match status" value="1"/>
</dbReference>
<evidence type="ECO:0000256" key="6">
    <source>
        <dbReference type="ARBA" id="ARBA00023136"/>
    </source>
</evidence>
<dbReference type="Proteomes" id="UP001560573">
    <property type="component" value="Unassembled WGS sequence"/>
</dbReference>
<dbReference type="GO" id="GO:0016746">
    <property type="term" value="F:acyltransferase activity"/>
    <property type="evidence" value="ECO:0007669"/>
    <property type="project" value="UniProtKB-KW"/>
</dbReference>
<evidence type="ECO:0000313" key="10">
    <source>
        <dbReference type="Proteomes" id="UP001560573"/>
    </source>
</evidence>
<evidence type="ECO:0000313" key="9">
    <source>
        <dbReference type="EMBL" id="MEX6687501.1"/>
    </source>
</evidence>
<reference evidence="9 10" key="1">
    <citation type="submission" date="2023-07" db="EMBL/GenBank/DDBJ databases">
        <authorList>
            <person name="Lian W.-H."/>
        </authorList>
    </citation>
    <scope>NUCLEOTIDE SEQUENCE [LARGE SCALE GENOMIC DNA]</scope>
    <source>
        <strain evidence="9 10">SYSU DXS3180</strain>
    </source>
</reference>
<evidence type="ECO:0000256" key="7">
    <source>
        <dbReference type="PIRNR" id="PIRNR016636"/>
    </source>
</evidence>
<keyword evidence="6 7" id="KW-0472">Membrane</keyword>
<evidence type="ECO:0000256" key="3">
    <source>
        <dbReference type="ARBA" id="ARBA00022475"/>
    </source>
</evidence>
<evidence type="ECO:0000256" key="5">
    <source>
        <dbReference type="ARBA" id="ARBA00022989"/>
    </source>
</evidence>
<sequence length="435" mass="50966">MKNLKLQNIFILISSFFFYAYWDVRFLFLLILTTVLDYFFALRIHSEQSQQKRKMLLVTIICINLGFLAFFKYTNFFLNSFNDFFTASGIPLQIHLLNIILPAGISFYTFHSLSYTIDVYHRKVEPTRNYVAYASFVAFFPQLVAGPISRARDMLPKLLTQRYIDKDRMIMGMSQIVVGFFKKVAIADTLAVMVDFTYSNLYVVSPFQILFSLFLYSVQIYCDFSGYTDIALGLGKIFGIELKINFNRPYFAKNFSDFWERWHISLSSWLRDYLYIPMGGNRKGKFRMNQNLMVTMLLGGLWHGASYNFIIWGGLHGLFLILQRYIKIRVPNIIAILVTFTLTTLTWVFFRSHSLADSMYILKSIFHVHNFAVADTFLSVKALYLAFVLFIFDLFFYRYFEKKGKYTTLLIDLILVLHIILFGTFTGGGFIYFQF</sequence>
<accession>A0ABV3ZCA7</accession>
<comment type="subcellular location">
    <subcellularLocation>
        <location evidence="1">Cell membrane</location>
        <topology evidence="1">Multi-pass membrane protein</topology>
    </subcellularLocation>
</comment>
<dbReference type="EC" id="2.3.-.-" evidence="9"/>
<name>A0ABV3ZCA7_9BACT</name>
<feature type="transmembrane region" description="Helical" evidence="8">
    <location>
        <begin position="301"/>
        <end position="321"/>
    </location>
</feature>
<gene>
    <name evidence="9" type="ORF">QTN47_08370</name>
</gene>
<feature type="transmembrane region" description="Helical" evidence="8">
    <location>
        <begin position="333"/>
        <end position="350"/>
    </location>
</feature>
<dbReference type="InterPro" id="IPR051085">
    <property type="entry name" value="MB_O-acyltransferase"/>
</dbReference>